<dbReference type="InterPro" id="IPR050245">
    <property type="entry name" value="PrsA_foldase"/>
</dbReference>
<evidence type="ECO:0000256" key="2">
    <source>
        <dbReference type="ARBA" id="ARBA00007656"/>
    </source>
</evidence>
<gene>
    <name evidence="11" type="ORF">C5689_12330</name>
</gene>
<keyword evidence="8 11" id="KW-0413">Isomerase</keyword>
<dbReference type="Gene3D" id="3.10.50.40">
    <property type="match status" value="1"/>
</dbReference>
<name>A0A2U1SPP9_METSR</name>
<dbReference type="EC" id="5.2.1.8" evidence="3"/>
<dbReference type="InterPro" id="IPR027304">
    <property type="entry name" value="Trigger_fact/SurA_dom_sf"/>
</dbReference>
<evidence type="ECO:0000256" key="5">
    <source>
        <dbReference type="ARBA" id="ARBA00023110"/>
    </source>
</evidence>
<evidence type="ECO:0000256" key="3">
    <source>
        <dbReference type="ARBA" id="ARBA00013194"/>
    </source>
</evidence>
<dbReference type="Pfam" id="PF00639">
    <property type="entry name" value="Rotamase"/>
    <property type="match status" value="1"/>
</dbReference>
<sequence length="300" mass="32810">MPHLKTTRLGSRGVLAAIGVFALLTMGAAPAQAKVLAKVNGVDITDDDVKIALDDLGAGLPRQLEGKARENYILDFLIDEQLVVQKAQRDKLGETPDFAKKLAYLRDKALMEALLGKVAKDATTEAAVKKTYDEAAKNQKPETEIHAHHILVTTEDEAKAAQKRVKAGEDFGKVAKELSKDTGAQGGDLGWFTKDRMVPEFGDAAFKMEPGQISDPVKTQFGWHIIKLDEKRPKVFPPLDQVRDQVSRYVAQKAQSDLIVELRQGAKIERTEAPAPDAKPSETKPGEAKPAETKPAEKKK</sequence>
<keyword evidence="5 8" id="KW-0697">Rotamase</keyword>
<dbReference type="EMBL" id="PUIV01000019">
    <property type="protein sequence ID" value="PWB93573.1"/>
    <property type="molecule type" value="Genomic_DNA"/>
</dbReference>
<evidence type="ECO:0000313" key="11">
    <source>
        <dbReference type="EMBL" id="PWB93573.1"/>
    </source>
</evidence>
<dbReference type="OrthoDB" id="14196at2"/>
<dbReference type="Proteomes" id="UP000245137">
    <property type="component" value="Unassembled WGS sequence"/>
</dbReference>
<dbReference type="PANTHER" id="PTHR47245">
    <property type="entry name" value="PEPTIDYLPROLYL ISOMERASE"/>
    <property type="match status" value="1"/>
</dbReference>
<proteinExistence type="inferred from homology"/>
<dbReference type="InterPro" id="IPR000297">
    <property type="entry name" value="PPIase_PpiC"/>
</dbReference>
<dbReference type="PANTHER" id="PTHR47245:SF2">
    <property type="entry name" value="PEPTIDYL-PROLYL CIS-TRANS ISOMERASE HP_0175-RELATED"/>
    <property type="match status" value="1"/>
</dbReference>
<comment type="similarity">
    <text evidence="2">Belongs to the PpiC/parvulin rotamase family.</text>
</comment>
<dbReference type="Gene3D" id="1.10.8.1040">
    <property type="match status" value="1"/>
</dbReference>
<dbReference type="SUPFAM" id="SSF109998">
    <property type="entry name" value="Triger factor/SurA peptide-binding domain-like"/>
    <property type="match status" value="1"/>
</dbReference>
<feature type="domain" description="PpiC" evidence="10">
    <location>
        <begin position="142"/>
        <end position="230"/>
    </location>
</feature>
<dbReference type="SUPFAM" id="SSF54534">
    <property type="entry name" value="FKBP-like"/>
    <property type="match status" value="1"/>
</dbReference>
<evidence type="ECO:0000256" key="1">
    <source>
        <dbReference type="ARBA" id="ARBA00000971"/>
    </source>
</evidence>
<dbReference type="InterPro" id="IPR046357">
    <property type="entry name" value="PPIase_dom_sf"/>
</dbReference>
<evidence type="ECO:0000256" key="4">
    <source>
        <dbReference type="ARBA" id="ARBA00018370"/>
    </source>
</evidence>
<keyword evidence="12" id="KW-1185">Reference proteome</keyword>
<accession>A0A2U1SPP9</accession>
<protein>
    <recommendedName>
        <fullName evidence="4">Parvulin-like PPIase</fullName>
        <ecNumber evidence="3">5.2.1.8</ecNumber>
    </recommendedName>
    <alternativeName>
        <fullName evidence="6">Peptidyl-prolyl cis-trans isomerase plp</fullName>
    </alternativeName>
    <alternativeName>
        <fullName evidence="7">Rotamase plp</fullName>
    </alternativeName>
</protein>
<dbReference type="PROSITE" id="PS50198">
    <property type="entry name" value="PPIC_PPIASE_2"/>
    <property type="match status" value="1"/>
</dbReference>
<feature type="region of interest" description="Disordered" evidence="9">
    <location>
        <begin position="263"/>
        <end position="300"/>
    </location>
</feature>
<dbReference type="GO" id="GO:0003755">
    <property type="term" value="F:peptidyl-prolyl cis-trans isomerase activity"/>
    <property type="evidence" value="ECO:0007669"/>
    <property type="project" value="UniProtKB-KW"/>
</dbReference>
<evidence type="ECO:0000256" key="6">
    <source>
        <dbReference type="ARBA" id="ARBA00030642"/>
    </source>
</evidence>
<comment type="catalytic activity">
    <reaction evidence="1">
        <text>[protein]-peptidylproline (omega=180) = [protein]-peptidylproline (omega=0)</text>
        <dbReference type="Rhea" id="RHEA:16237"/>
        <dbReference type="Rhea" id="RHEA-COMP:10747"/>
        <dbReference type="Rhea" id="RHEA-COMP:10748"/>
        <dbReference type="ChEBI" id="CHEBI:83833"/>
        <dbReference type="ChEBI" id="CHEBI:83834"/>
        <dbReference type="EC" id="5.2.1.8"/>
    </reaction>
</comment>
<evidence type="ECO:0000256" key="7">
    <source>
        <dbReference type="ARBA" id="ARBA00031484"/>
    </source>
</evidence>
<evidence type="ECO:0000256" key="8">
    <source>
        <dbReference type="PROSITE-ProRule" id="PRU00278"/>
    </source>
</evidence>
<comment type="caution">
    <text evidence="11">The sequence shown here is derived from an EMBL/GenBank/DDBJ whole genome shotgun (WGS) entry which is preliminary data.</text>
</comment>
<reference evidence="11 12" key="1">
    <citation type="journal article" date="2018" name="Appl. Microbiol. Biotechnol.">
        <title>Co-cultivation of the strictly anaerobic methanogen Methanosarcina barkeri with aerobic methanotrophs in an oxygen-limited membrane bioreactor.</title>
        <authorList>
            <person name="In 't Zandt M.H."/>
            <person name="van den Bosch T.J.M."/>
            <person name="Rijkers R."/>
            <person name="van Kessel M.A.H.J."/>
            <person name="Jetten M.S.M."/>
            <person name="Welte C.U."/>
        </authorList>
    </citation>
    <scope>NUCLEOTIDE SEQUENCE [LARGE SCALE GENOMIC DNA]</scope>
    <source>
        <strain evidence="11 12">DSM 17706</strain>
    </source>
</reference>
<evidence type="ECO:0000313" key="12">
    <source>
        <dbReference type="Proteomes" id="UP000245137"/>
    </source>
</evidence>
<dbReference type="AlphaFoldDB" id="A0A2U1SPP9"/>
<feature type="compositionally biased region" description="Basic and acidic residues" evidence="9">
    <location>
        <begin position="279"/>
        <end position="300"/>
    </location>
</feature>
<organism evidence="11 12">
    <name type="scientific">Methylosinus sporium</name>
    <dbReference type="NCBI Taxonomy" id="428"/>
    <lineage>
        <taxon>Bacteria</taxon>
        <taxon>Pseudomonadati</taxon>
        <taxon>Pseudomonadota</taxon>
        <taxon>Alphaproteobacteria</taxon>
        <taxon>Hyphomicrobiales</taxon>
        <taxon>Methylocystaceae</taxon>
        <taxon>Methylosinus</taxon>
    </lineage>
</organism>
<dbReference type="RefSeq" id="WP_108917621.1">
    <property type="nucleotide sequence ID" value="NZ_BGJY01000013.1"/>
</dbReference>
<evidence type="ECO:0000256" key="9">
    <source>
        <dbReference type="SAM" id="MobiDB-lite"/>
    </source>
</evidence>
<evidence type="ECO:0000259" key="10">
    <source>
        <dbReference type="PROSITE" id="PS50198"/>
    </source>
</evidence>